<gene>
    <name evidence="5" type="ORF">O6B32_05030</name>
    <name evidence="6" type="ORF">O6B92_05370</name>
</gene>
<dbReference type="InterPro" id="IPR029044">
    <property type="entry name" value="Nucleotide-diphossugar_trans"/>
</dbReference>
<dbReference type="AlphaFoldDB" id="A0A9Q4KKW8"/>
<dbReference type="Proteomes" id="UP001075225">
    <property type="component" value="Unassembled WGS sequence"/>
</dbReference>
<dbReference type="PANTHER" id="PTHR43685:SF5">
    <property type="entry name" value="GLYCOSYLTRANSFERASE EPSE-RELATED"/>
    <property type="match status" value="1"/>
</dbReference>
<dbReference type="Proteomes" id="UP001075461">
    <property type="component" value="Unassembled WGS sequence"/>
</dbReference>
<evidence type="ECO:0000313" key="7">
    <source>
        <dbReference type="Proteomes" id="UP001075225"/>
    </source>
</evidence>
<dbReference type="EC" id="2.4.-.-" evidence="5"/>
<dbReference type="InterPro" id="IPR001173">
    <property type="entry name" value="Glyco_trans_2-like"/>
</dbReference>
<proteinExistence type="inferred from homology"/>
<dbReference type="SUPFAM" id="SSF53448">
    <property type="entry name" value="Nucleotide-diphospho-sugar transferases"/>
    <property type="match status" value="1"/>
</dbReference>
<dbReference type="InterPro" id="IPR050834">
    <property type="entry name" value="Glycosyltransf_2"/>
</dbReference>
<dbReference type="PANTHER" id="PTHR43685">
    <property type="entry name" value="GLYCOSYLTRANSFERASE"/>
    <property type="match status" value="1"/>
</dbReference>
<dbReference type="EMBL" id="JAPXGO010000003">
    <property type="protein sequence ID" value="MCZ6159840.1"/>
    <property type="molecule type" value="Genomic_DNA"/>
</dbReference>
<keyword evidence="3 5" id="KW-0808">Transferase</keyword>
<feature type="domain" description="Glycosyltransferase 2-like" evidence="4">
    <location>
        <begin position="6"/>
        <end position="166"/>
    </location>
</feature>
<evidence type="ECO:0000256" key="1">
    <source>
        <dbReference type="ARBA" id="ARBA00006739"/>
    </source>
</evidence>
<evidence type="ECO:0000313" key="5">
    <source>
        <dbReference type="EMBL" id="MCZ6159840.1"/>
    </source>
</evidence>
<dbReference type="Gene3D" id="3.90.550.10">
    <property type="entry name" value="Spore Coat Polysaccharide Biosynthesis Protein SpsA, Chain A"/>
    <property type="match status" value="1"/>
</dbReference>
<dbReference type="EMBL" id="JAPXGP010000003">
    <property type="protein sequence ID" value="MCZ6161764.1"/>
    <property type="molecule type" value="Genomic_DNA"/>
</dbReference>
<evidence type="ECO:0000259" key="4">
    <source>
        <dbReference type="Pfam" id="PF00535"/>
    </source>
</evidence>
<dbReference type="Pfam" id="PF00535">
    <property type="entry name" value="Glycos_transf_2"/>
    <property type="match status" value="1"/>
</dbReference>
<dbReference type="RefSeq" id="WP_269480105.1">
    <property type="nucleotide sequence ID" value="NZ_JAPXGH010000001.1"/>
</dbReference>
<accession>A0A9Q4KKW8</accession>
<dbReference type="GO" id="GO:0016757">
    <property type="term" value="F:glycosyltransferase activity"/>
    <property type="evidence" value="ECO:0007669"/>
    <property type="project" value="UniProtKB-KW"/>
</dbReference>
<protein>
    <submittedName>
        <fullName evidence="5">Glycosyltransferase</fullName>
        <ecNumber evidence="5">2.4.-.-</ecNumber>
    </submittedName>
</protein>
<organism evidence="5 7">
    <name type="scientific">Campylobacter ureolyticus</name>
    <dbReference type="NCBI Taxonomy" id="827"/>
    <lineage>
        <taxon>Bacteria</taxon>
        <taxon>Pseudomonadati</taxon>
        <taxon>Campylobacterota</taxon>
        <taxon>Epsilonproteobacteria</taxon>
        <taxon>Campylobacterales</taxon>
        <taxon>Campylobacteraceae</taxon>
        <taxon>Campylobacter</taxon>
    </lineage>
</organism>
<name>A0A9Q4KKW8_9BACT</name>
<evidence type="ECO:0000313" key="6">
    <source>
        <dbReference type="EMBL" id="MCZ6161764.1"/>
    </source>
</evidence>
<evidence type="ECO:0000256" key="2">
    <source>
        <dbReference type="ARBA" id="ARBA00022676"/>
    </source>
</evidence>
<comment type="similarity">
    <text evidence="1">Belongs to the glycosyltransferase 2 family.</text>
</comment>
<reference evidence="5" key="1">
    <citation type="submission" date="2022-12" db="EMBL/GenBank/DDBJ databases">
        <title>Species Delineation and Comparative Genomics within the Campylobacter ureolyticus Complex.</title>
        <authorList>
            <person name="Maki J."/>
            <person name="Howard M."/>
            <person name="Connelly S."/>
            <person name="Hardy D.J."/>
            <person name="Cameron A."/>
        </authorList>
    </citation>
    <scope>NUCLEOTIDE SEQUENCE</scope>
    <source>
        <strain evidence="6">URMC_786</strain>
        <strain evidence="5">URMC_787</strain>
    </source>
</reference>
<evidence type="ECO:0000256" key="3">
    <source>
        <dbReference type="ARBA" id="ARBA00022679"/>
    </source>
</evidence>
<comment type="caution">
    <text evidence="5">The sequence shown here is derived from an EMBL/GenBank/DDBJ whole genome shotgun (WGS) entry which is preliminary data.</text>
</comment>
<keyword evidence="2 5" id="KW-0328">Glycosyltransferase</keyword>
<sequence length="271" mass="32058">MPFSLIMSIYYKESPSNLNRAMQSIWDEQSIKPSEIVLVEDGNLTNELYSVINLWKERLGQKLKIIKLKENLGLGDALAIGLKECSFELVARMDSDDISLPKRFEKQLEIFEKNKNIDICSSWISEFETDERNIYAYRKLPEGHDDIIKFAKLRSPINHPAAMFKKLAVLQAGNYKKMLLIEDYYLWVRMILKGFKFYNIQEVLVNMRAGKYQLTRRQGLKYAINELKVQHLFYKMGFLNLYEFLRNATLKFSVRIMPKFILRVVYKILRR</sequence>